<dbReference type="GO" id="GO:0005886">
    <property type="term" value="C:plasma membrane"/>
    <property type="evidence" value="ECO:0007669"/>
    <property type="project" value="UniProtKB-SubCell"/>
</dbReference>
<dbReference type="AlphaFoldDB" id="A0A068QW12"/>
<evidence type="ECO:0000256" key="4">
    <source>
        <dbReference type="ARBA" id="ARBA00022692"/>
    </source>
</evidence>
<dbReference type="InterPro" id="IPR037185">
    <property type="entry name" value="EmrE-like"/>
</dbReference>
<dbReference type="InterPro" id="IPR000620">
    <property type="entry name" value="EamA_dom"/>
</dbReference>
<dbReference type="OrthoDB" id="6446783at2"/>
<keyword evidence="3" id="KW-1003">Cell membrane</keyword>
<dbReference type="EMBL" id="VNHN01000022">
    <property type="protein sequence ID" value="TYP07563.1"/>
    <property type="molecule type" value="Genomic_DNA"/>
</dbReference>
<dbReference type="RefSeq" id="WP_045972484.1">
    <property type="nucleotide sequence ID" value="NZ_CAWMED010000001.1"/>
</dbReference>
<protein>
    <recommendedName>
        <fullName evidence="7">Threonine/homoserine exporter RhtA</fullName>
    </recommendedName>
</protein>
<reference evidence="10 12" key="1">
    <citation type="submission" date="2013-07" db="EMBL/GenBank/DDBJ databases">
        <authorList>
            <person name="Genoscope - CEA"/>
        </authorList>
    </citation>
    <scope>NUCLEOTIDE SEQUENCE [LARGE SCALE GENOMIC DNA]</scope>
    <source>
        <strain evidence="10">FRM16</strain>
        <strain evidence="12">FRM16 / DSM 17909</strain>
    </source>
</reference>
<feature type="transmembrane region" description="Helical" evidence="8">
    <location>
        <begin position="186"/>
        <end position="208"/>
    </location>
</feature>
<dbReference type="SUPFAM" id="SSF103481">
    <property type="entry name" value="Multidrug resistance efflux transporter EmrE"/>
    <property type="match status" value="2"/>
</dbReference>
<dbReference type="KEGG" id="xdo:XDD1_3289"/>
<feature type="transmembrane region" description="Helical" evidence="8">
    <location>
        <begin position="36"/>
        <end position="55"/>
    </location>
</feature>
<evidence type="ECO:0000256" key="2">
    <source>
        <dbReference type="ARBA" id="ARBA00009853"/>
    </source>
</evidence>
<dbReference type="PANTHER" id="PTHR32322">
    <property type="entry name" value="INNER MEMBRANE TRANSPORTER"/>
    <property type="match status" value="1"/>
</dbReference>
<feature type="transmembrane region" description="Helical" evidence="8">
    <location>
        <begin position="127"/>
        <end position="144"/>
    </location>
</feature>
<keyword evidence="6 8" id="KW-0472">Membrane</keyword>
<gene>
    <name evidence="11" type="ORF">LY16_01697</name>
    <name evidence="10" type="ORF">XDD1_3289</name>
</gene>
<feature type="transmembrane region" description="Helical" evidence="8">
    <location>
        <begin position="244"/>
        <end position="264"/>
    </location>
</feature>
<sequence>MAKYKYLIYAFSCVFIWSFIPSISRFGQKEMDHFQYLFWSNILSVLAVFVVALMMGRSWKKLLFIPVPVMLKVLILGALDCFFYLLLYYGYSIENGVAVLVIQYSWPLMIIGLSFFLFKEKLSIKQMIGIAMGFMAVVITFTKGNITEIAVEHPQALLLVFSGAFCFALMSVLSRQFAIDPYISTFWVFTCSTLVSAVFMFAFSSINVPVGDSLMPTLLNGIILNGVSYIIWFKAMNAPDSHKIASILFLSPVLSMMWIILFFGDAFVPAYVFGLALVIISGLLCISTQRKTSEQNKLTDDLIED</sequence>
<evidence type="ECO:0000256" key="7">
    <source>
        <dbReference type="ARBA" id="ARBA00040595"/>
    </source>
</evidence>
<feature type="transmembrane region" description="Helical" evidence="8">
    <location>
        <begin position="97"/>
        <end position="118"/>
    </location>
</feature>
<feature type="domain" description="EamA" evidence="9">
    <location>
        <begin position="6"/>
        <end position="141"/>
    </location>
</feature>
<feature type="transmembrane region" description="Helical" evidence="8">
    <location>
        <begin position="156"/>
        <end position="174"/>
    </location>
</feature>
<keyword evidence="13" id="KW-1185">Reference proteome</keyword>
<dbReference type="STRING" id="351671.XDD1_3289"/>
<evidence type="ECO:0000313" key="11">
    <source>
        <dbReference type="EMBL" id="TYP07563.1"/>
    </source>
</evidence>
<keyword evidence="5 8" id="KW-1133">Transmembrane helix</keyword>
<comment type="subcellular location">
    <subcellularLocation>
        <location evidence="1">Cell membrane</location>
        <topology evidence="1">Multi-pass membrane protein</topology>
    </subcellularLocation>
</comment>
<dbReference type="PANTHER" id="PTHR32322:SF18">
    <property type="entry name" value="S-ADENOSYLMETHIONINE_S-ADENOSYLHOMOCYSTEINE TRANSPORTER"/>
    <property type="match status" value="1"/>
</dbReference>
<evidence type="ECO:0000256" key="8">
    <source>
        <dbReference type="SAM" id="Phobius"/>
    </source>
</evidence>
<feature type="transmembrane region" description="Helical" evidence="8">
    <location>
        <begin position="214"/>
        <end position="232"/>
    </location>
</feature>
<evidence type="ECO:0000256" key="6">
    <source>
        <dbReference type="ARBA" id="ARBA00023136"/>
    </source>
</evidence>
<dbReference type="Pfam" id="PF00892">
    <property type="entry name" value="EamA"/>
    <property type="match status" value="2"/>
</dbReference>
<evidence type="ECO:0000259" key="9">
    <source>
        <dbReference type="Pfam" id="PF00892"/>
    </source>
</evidence>
<keyword evidence="4 8" id="KW-0812">Transmembrane</keyword>
<evidence type="ECO:0000256" key="3">
    <source>
        <dbReference type="ARBA" id="ARBA00022475"/>
    </source>
</evidence>
<feature type="domain" description="EamA" evidence="9">
    <location>
        <begin position="156"/>
        <end position="284"/>
    </location>
</feature>
<feature type="transmembrane region" description="Helical" evidence="8">
    <location>
        <begin position="62"/>
        <end position="91"/>
    </location>
</feature>
<proteinExistence type="inferred from homology"/>
<evidence type="ECO:0000256" key="5">
    <source>
        <dbReference type="ARBA" id="ARBA00022989"/>
    </source>
</evidence>
<dbReference type="EMBL" id="FO704550">
    <property type="protein sequence ID" value="CDG18979.1"/>
    <property type="molecule type" value="Genomic_DNA"/>
</dbReference>
<feature type="transmembrane region" description="Helical" evidence="8">
    <location>
        <begin position="270"/>
        <end position="288"/>
    </location>
</feature>
<feature type="transmembrane region" description="Helical" evidence="8">
    <location>
        <begin position="7"/>
        <end position="24"/>
    </location>
</feature>
<dbReference type="Proteomes" id="UP000324170">
    <property type="component" value="Unassembled WGS sequence"/>
</dbReference>
<dbReference type="HOGENOM" id="CLU_064680_0_0_6"/>
<dbReference type="InterPro" id="IPR050638">
    <property type="entry name" value="AA-Vitamin_Transporters"/>
</dbReference>
<accession>A0A068QW12</accession>
<organism evidence="10 12">
    <name type="scientific">Xenorhabdus doucetiae</name>
    <dbReference type="NCBI Taxonomy" id="351671"/>
    <lineage>
        <taxon>Bacteria</taxon>
        <taxon>Pseudomonadati</taxon>
        <taxon>Pseudomonadota</taxon>
        <taxon>Gammaproteobacteria</taxon>
        <taxon>Enterobacterales</taxon>
        <taxon>Morganellaceae</taxon>
        <taxon>Xenorhabdus</taxon>
    </lineage>
</organism>
<comment type="similarity">
    <text evidence="2">Belongs to the drug/metabolite transporter (DMT) superfamily. 10 TMS drug/metabolite exporter (DME) (TC 2.A.7.3) family.</text>
</comment>
<reference evidence="11 13" key="2">
    <citation type="submission" date="2019-07" db="EMBL/GenBank/DDBJ databases">
        <title>Genomic Encyclopedia of Type Strains, Phase I: the one thousand microbial genomes (KMG-I) project.</title>
        <authorList>
            <person name="Kyrpides N."/>
        </authorList>
    </citation>
    <scope>NUCLEOTIDE SEQUENCE [LARGE SCALE GENOMIC DNA]</scope>
    <source>
        <strain evidence="11 13">DSM 17909</strain>
    </source>
</reference>
<evidence type="ECO:0000313" key="13">
    <source>
        <dbReference type="Proteomes" id="UP000324170"/>
    </source>
</evidence>
<evidence type="ECO:0000256" key="1">
    <source>
        <dbReference type="ARBA" id="ARBA00004651"/>
    </source>
</evidence>
<dbReference type="Proteomes" id="UP000032721">
    <property type="component" value="Chromosome"/>
</dbReference>
<evidence type="ECO:0000313" key="10">
    <source>
        <dbReference type="EMBL" id="CDG18979.1"/>
    </source>
</evidence>
<name>A0A068QW12_9GAMM</name>
<evidence type="ECO:0000313" key="12">
    <source>
        <dbReference type="Proteomes" id="UP000032721"/>
    </source>
</evidence>